<gene>
    <name evidence="2" type="ORF">LMG29739_01894</name>
</gene>
<evidence type="ECO:0000313" key="2">
    <source>
        <dbReference type="EMBL" id="CAB3754110.1"/>
    </source>
</evidence>
<accession>A0A6J5DIN6</accession>
<protein>
    <submittedName>
        <fullName evidence="2">Uncharacterized protein</fullName>
    </submittedName>
</protein>
<reference evidence="2 3" key="1">
    <citation type="submission" date="2020-04" db="EMBL/GenBank/DDBJ databases">
        <authorList>
            <person name="De Canck E."/>
        </authorList>
    </citation>
    <scope>NUCLEOTIDE SEQUENCE [LARGE SCALE GENOMIC DNA]</scope>
    <source>
        <strain evidence="2 3">LMG 29739</strain>
    </source>
</reference>
<evidence type="ECO:0000256" key="1">
    <source>
        <dbReference type="SAM" id="Phobius"/>
    </source>
</evidence>
<dbReference type="AlphaFoldDB" id="A0A6J5DIN6"/>
<keyword evidence="1" id="KW-0812">Transmembrane</keyword>
<feature type="transmembrane region" description="Helical" evidence="1">
    <location>
        <begin position="74"/>
        <end position="93"/>
    </location>
</feature>
<dbReference type="EMBL" id="CADIKF010000011">
    <property type="protein sequence ID" value="CAB3754110.1"/>
    <property type="molecule type" value="Genomic_DNA"/>
</dbReference>
<sequence>MQYVWPFLVGAFLCNSVPHLCAGLQGHPFPTPFARPRGVGDSSPIVNTLWGFANLVIALAIAGHWSVSGTLPDVVAALVGAVGTGLYLASHFGKVQRDKQVG</sequence>
<name>A0A6J5DIN6_9BURK</name>
<dbReference type="Proteomes" id="UP000494329">
    <property type="component" value="Unassembled WGS sequence"/>
</dbReference>
<evidence type="ECO:0000313" key="3">
    <source>
        <dbReference type="Proteomes" id="UP000494329"/>
    </source>
</evidence>
<proteinExistence type="predicted"/>
<feature type="transmembrane region" description="Helical" evidence="1">
    <location>
        <begin position="47"/>
        <end position="67"/>
    </location>
</feature>
<keyword evidence="3" id="KW-1185">Reference proteome</keyword>
<keyword evidence="1" id="KW-1133">Transmembrane helix</keyword>
<keyword evidence="1" id="KW-0472">Membrane</keyword>
<organism evidence="2 3">
    <name type="scientific">Paraburkholderia solisilvae</name>
    <dbReference type="NCBI Taxonomy" id="624376"/>
    <lineage>
        <taxon>Bacteria</taxon>
        <taxon>Pseudomonadati</taxon>
        <taxon>Pseudomonadota</taxon>
        <taxon>Betaproteobacteria</taxon>
        <taxon>Burkholderiales</taxon>
        <taxon>Burkholderiaceae</taxon>
        <taxon>Paraburkholderia</taxon>
    </lineage>
</organism>